<keyword evidence="5" id="KW-1185">Reference proteome</keyword>
<accession>A0A1Z5JVN7</accession>
<dbReference type="Pfam" id="PF02984">
    <property type="entry name" value="Cyclin_C"/>
    <property type="match status" value="1"/>
</dbReference>
<evidence type="ECO:0000259" key="3">
    <source>
        <dbReference type="Pfam" id="PF02984"/>
    </source>
</evidence>
<feature type="domain" description="Cyclin N-terminal" evidence="2">
    <location>
        <begin position="87"/>
        <end position="193"/>
    </location>
</feature>
<dbReference type="PANTHER" id="PTHR10177">
    <property type="entry name" value="CYCLINS"/>
    <property type="match status" value="1"/>
</dbReference>
<comment type="caution">
    <text evidence="4">The sequence shown here is derived from an EMBL/GenBank/DDBJ whole genome shotgun (WGS) entry which is preliminary data.</text>
</comment>
<gene>
    <name evidence="4" type="ORF">FisN_25Hh083</name>
</gene>
<dbReference type="AlphaFoldDB" id="A0A1Z5JVN7"/>
<dbReference type="InterPro" id="IPR039361">
    <property type="entry name" value="Cyclin"/>
</dbReference>
<feature type="domain" description="Cyclin C-terminal" evidence="3">
    <location>
        <begin position="212"/>
        <end position="305"/>
    </location>
</feature>
<evidence type="ECO:0000313" key="5">
    <source>
        <dbReference type="Proteomes" id="UP000198406"/>
    </source>
</evidence>
<proteinExistence type="predicted"/>
<dbReference type="Gene3D" id="1.10.472.10">
    <property type="entry name" value="Cyclin-like"/>
    <property type="match status" value="2"/>
</dbReference>
<evidence type="ECO:0000256" key="1">
    <source>
        <dbReference type="ARBA" id="ARBA00023127"/>
    </source>
</evidence>
<dbReference type="Pfam" id="PF00134">
    <property type="entry name" value="Cyclin_N"/>
    <property type="match status" value="1"/>
</dbReference>
<evidence type="ECO:0000259" key="2">
    <source>
        <dbReference type="Pfam" id="PF00134"/>
    </source>
</evidence>
<dbReference type="OrthoDB" id="5590282at2759"/>
<keyword evidence="1" id="KW-0195">Cyclin</keyword>
<dbReference type="Proteomes" id="UP000198406">
    <property type="component" value="Unassembled WGS sequence"/>
</dbReference>
<dbReference type="InParanoid" id="A0A1Z5JVN7"/>
<evidence type="ECO:0008006" key="6">
    <source>
        <dbReference type="Google" id="ProtNLM"/>
    </source>
</evidence>
<evidence type="ECO:0000313" key="4">
    <source>
        <dbReference type="EMBL" id="GAX18105.1"/>
    </source>
</evidence>
<dbReference type="FunFam" id="1.10.472.10:FF:000093">
    <property type="entry name" value="Predicted protein"/>
    <property type="match status" value="1"/>
</dbReference>
<sequence length="367" mass="41965">MLKITMNPRKKSKRHRIIPQGLRLPTSNAMDIDEADASRTHAETFEDNLRVMIRQEMSGKYSCIDYLKVNSWDKSIYPKSLSRSAHNRNTRIDEYCREQIVEWSFRVVDYFRIDREVVALSLSYLDRFLAICLCDRRTFKLAATTTLHLAVKLLYPCKLAELGILSDLSRGEFDMHDVSRMEAHILHTLKWNLHPPTSIAFATIFLDYIFSSFPVALTSADMDDMYDVSSFFCELAVCDYFFVTVPASSIALAAVLNSLEGMFGPDDKTASDILNAAMKVHFGFQHDLAQVRNRLWTLYERSEECALSNDTVYEDENHNNHLSGLWHGGVYIKKTSSASSPVSVSKHATTDYTYRHSSSSLRSDTSW</sequence>
<dbReference type="InterPro" id="IPR006671">
    <property type="entry name" value="Cyclin_N"/>
</dbReference>
<dbReference type="InterPro" id="IPR004367">
    <property type="entry name" value="Cyclin_C-dom"/>
</dbReference>
<name>A0A1Z5JVN7_FISSO</name>
<reference evidence="4 5" key="1">
    <citation type="journal article" date="2015" name="Plant Cell">
        <title>Oil accumulation by the oleaginous diatom Fistulifera solaris as revealed by the genome and transcriptome.</title>
        <authorList>
            <person name="Tanaka T."/>
            <person name="Maeda Y."/>
            <person name="Veluchamy A."/>
            <person name="Tanaka M."/>
            <person name="Abida H."/>
            <person name="Marechal E."/>
            <person name="Bowler C."/>
            <person name="Muto M."/>
            <person name="Sunaga Y."/>
            <person name="Tanaka M."/>
            <person name="Yoshino T."/>
            <person name="Taniguchi T."/>
            <person name="Fukuda Y."/>
            <person name="Nemoto M."/>
            <person name="Matsumoto M."/>
            <person name="Wong P.S."/>
            <person name="Aburatani S."/>
            <person name="Fujibuchi W."/>
        </authorList>
    </citation>
    <scope>NUCLEOTIDE SEQUENCE [LARGE SCALE GENOMIC DNA]</scope>
    <source>
        <strain evidence="4 5">JPCC DA0580</strain>
    </source>
</reference>
<protein>
    <recommendedName>
        <fullName evidence="6">Cyclin N-terminal domain-containing protein</fullName>
    </recommendedName>
</protein>
<dbReference type="InterPro" id="IPR036915">
    <property type="entry name" value="Cyclin-like_sf"/>
</dbReference>
<dbReference type="EMBL" id="BDSP01000124">
    <property type="protein sequence ID" value="GAX18105.1"/>
    <property type="molecule type" value="Genomic_DNA"/>
</dbReference>
<organism evidence="4 5">
    <name type="scientific">Fistulifera solaris</name>
    <name type="common">Oleaginous diatom</name>
    <dbReference type="NCBI Taxonomy" id="1519565"/>
    <lineage>
        <taxon>Eukaryota</taxon>
        <taxon>Sar</taxon>
        <taxon>Stramenopiles</taxon>
        <taxon>Ochrophyta</taxon>
        <taxon>Bacillariophyta</taxon>
        <taxon>Bacillariophyceae</taxon>
        <taxon>Bacillariophycidae</taxon>
        <taxon>Naviculales</taxon>
        <taxon>Naviculaceae</taxon>
        <taxon>Fistulifera</taxon>
    </lineage>
</organism>
<dbReference type="SUPFAM" id="SSF47954">
    <property type="entry name" value="Cyclin-like"/>
    <property type="match status" value="1"/>
</dbReference>